<keyword evidence="4 9" id="KW-0256">Endoplasmic reticulum</keyword>
<evidence type="ECO:0000256" key="4">
    <source>
        <dbReference type="ARBA" id="ARBA00022824"/>
    </source>
</evidence>
<keyword evidence="13" id="KW-1185">Reference proteome</keyword>
<comment type="function">
    <text evidence="8">Essential component of the signal peptidase complex (SPC) which catalyzes the cleavage of N-terminal signal sequences from nascent proteins as they are translocated into the lumen of the endoplasmic reticulum. Essential for the SPC catalytic activity, possibly by stabilizing and positioning the active center of the complex close to the lumenal surface. Essential for viability.</text>
</comment>
<evidence type="ECO:0000256" key="5">
    <source>
        <dbReference type="ARBA" id="ARBA00022968"/>
    </source>
</evidence>
<comment type="caution">
    <text evidence="12">The sequence shown here is derived from an EMBL/GenBank/DDBJ whole genome shotgun (WGS) entry which is preliminary data.</text>
</comment>
<keyword evidence="7 9" id="KW-0472">Membrane</keyword>
<comment type="similarity">
    <text evidence="2 9">Belongs to the SPCS3 family.</text>
</comment>
<evidence type="ECO:0000256" key="9">
    <source>
        <dbReference type="PIRNR" id="PIRNR016089"/>
    </source>
</evidence>
<dbReference type="GeneID" id="70244038"/>
<dbReference type="AlphaFoldDB" id="A0AAD4KYH7"/>
<proteinExistence type="inferred from homology"/>
<protein>
    <recommendedName>
        <fullName evidence="9">Signal peptidase subunit 3</fullName>
    </recommendedName>
</protein>
<keyword evidence="6 11" id="KW-1133">Transmembrane helix</keyword>
<accession>A0AAD4KYH7</accession>
<dbReference type="InterPro" id="IPR007653">
    <property type="entry name" value="SPC3"/>
</dbReference>
<dbReference type="GO" id="GO:0005787">
    <property type="term" value="C:signal peptidase complex"/>
    <property type="evidence" value="ECO:0007669"/>
    <property type="project" value="UniProtKB-UniRule"/>
</dbReference>
<evidence type="ECO:0000256" key="3">
    <source>
        <dbReference type="ARBA" id="ARBA00022692"/>
    </source>
</evidence>
<sequence>MHSAINRAQAVFGFFTTVAFFVAGLAALSVFLHPATDVTSSVELKNVQVIKGRPHYYSTKREEYAQIKFDLEADFSPLFNWNTKQLFVYVLAAYPAASPAGETLRNSEAIVWDAIIPAEESPYSFSNLKERFFPSKKSTKKTRKSSSKKDKKKETAPATPGVVSLKNQRAKYQITDVSGKIAERGNVTLMVGWNVQPWVGALWWSDGTGTWPRTAGEAGRSKSFEFPALKVKNPQAASN</sequence>
<dbReference type="PIRSF" id="PIRSF016089">
    <property type="entry name" value="SPC22"/>
    <property type="match status" value="1"/>
</dbReference>
<dbReference type="PANTHER" id="PTHR12804">
    <property type="entry name" value="MICROSOMAL SIGNAL PEPTIDASE 23 KD SUBUNIT SPC22/23"/>
    <property type="match status" value="1"/>
</dbReference>
<evidence type="ECO:0000313" key="13">
    <source>
        <dbReference type="Proteomes" id="UP001201262"/>
    </source>
</evidence>
<dbReference type="GO" id="GO:0045047">
    <property type="term" value="P:protein targeting to ER"/>
    <property type="evidence" value="ECO:0007669"/>
    <property type="project" value="TreeGrafter"/>
</dbReference>
<evidence type="ECO:0000256" key="6">
    <source>
        <dbReference type="ARBA" id="ARBA00022989"/>
    </source>
</evidence>
<feature type="compositionally biased region" description="Basic residues" evidence="10">
    <location>
        <begin position="137"/>
        <end position="151"/>
    </location>
</feature>
<keyword evidence="5" id="KW-0735">Signal-anchor</keyword>
<dbReference type="Pfam" id="PF04573">
    <property type="entry name" value="SPC22"/>
    <property type="match status" value="2"/>
</dbReference>
<name>A0AAD4KYH7_9EURO</name>
<dbReference type="PANTHER" id="PTHR12804:SF0">
    <property type="entry name" value="SIGNAL PEPTIDASE COMPLEX SUBUNIT 3"/>
    <property type="match status" value="1"/>
</dbReference>
<evidence type="ECO:0000256" key="7">
    <source>
        <dbReference type="ARBA" id="ARBA00023136"/>
    </source>
</evidence>
<dbReference type="RefSeq" id="XP_046075514.1">
    <property type="nucleotide sequence ID" value="XM_046213751.1"/>
</dbReference>
<reference evidence="12" key="1">
    <citation type="submission" date="2021-12" db="EMBL/GenBank/DDBJ databases">
        <title>Convergent genome expansion in fungi linked to evolution of root-endophyte symbiosis.</title>
        <authorList>
            <consortium name="DOE Joint Genome Institute"/>
            <person name="Ke Y.-H."/>
            <person name="Bonito G."/>
            <person name="Liao H.-L."/>
            <person name="Looney B."/>
            <person name="Rojas-Flechas A."/>
            <person name="Nash J."/>
            <person name="Hameed K."/>
            <person name="Schadt C."/>
            <person name="Martin F."/>
            <person name="Crous P.W."/>
            <person name="Miettinen O."/>
            <person name="Magnuson J.K."/>
            <person name="Labbe J."/>
            <person name="Jacobson D."/>
            <person name="Doktycz M.J."/>
            <person name="Veneault-Fourrey C."/>
            <person name="Kuo A."/>
            <person name="Mondo S."/>
            <person name="Calhoun S."/>
            <person name="Riley R."/>
            <person name="Ohm R."/>
            <person name="LaButti K."/>
            <person name="Andreopoulos B."/>
            <person name="Pangilinan J."/>
            <person name="Nolan M."/>
            <person name="Tritt A."/>
            <person name="Clum A."/>
            <person name="Lipzen A."/>
            <person name="Daum C."/>
            <person name="Barry K."/>
            <person name="Grigoriev I.V."/>
            <person name="Vilgalys R."/>
        </authorList>
    </citation>
    <scope>NUCLEOTIDE SEQUENCE</scope>
    <source>
        <strain evidence="12">PMI_201</strain>
    </source>
</reference>
<organism evidence="12 13">
    <name type="scientific">Talaromyces proteolyticus</name>
    <dbReference type="NCBI Taxonomy" id="1131652"/>
    <lineage>
        <taxon>Eukaryota</taxon>
        <taxon>Fungi</taxon>
        <taxon>Dikarya</taxon>
        <taxon>Ascomycota</taxon>
        <taxon>Pezizomycotina</taxon>
        <taxon>Eurotiomycetes</taxon>
        <taxon>Eurotiomycetidae</taxon>
        <taxon>Eurotiales</taxon>
        <taxon>Trichocomaceae</taxon>
        <taxon>Talaromyces</taxon>
        <taxon>Talaromyces sect. Bacilispori</taxon>
    </lineage>
</organism>
<feature type="region of interest" description="Disordered" evidence="10">
    <location>
        <begin position="136"/>
        <end position="162"/>
    </location>
</feature>
<feature type="transmembrane region" description="Helical" evidence="11">
    <location>
        <begin position="12"/>
        <end position="32"/>
    </location>
</feature>
<dbReference type="Proteomes" id="UP001201262">
    <property type="component" value="Unassembled WGS sequence"/>
</dbReference>
<evidence type="ECO:0000256" key="11">
    <source>
        <dbReference type="SAM" id="Phobius"/>
    </source>
</evidence>
<dbReference type="EMBL" id="JAJTJA010000003">
    <property type="protein sequence ID" value="KAH8702138.1"/>
    <property type="molecule type" value="Genomic_DNA"/>
</dbReference>
<evidence type="ECO:0000256" key="1">
    <source>
        <dbReference type="ARBA" id="ARBA00004648"/>
    </source>
</evidence>
<comment type="subcellular location">
    <subcellularLocation>
        <location evidence="1">Endoplasmic reticulum membrane</location>
        <topology evidence="1">Single-pass type II membrane protein</topology>
    </subcellularLocation>
</comment>
<gene>
    <name evidence="12" type="ORF">BGW36DRAFT_356276</name>
</gene>
<evidence type="ECO:0000256" key="8">
    <source>
        <dbReference type="ARBA" id="ARBA00045670"/>
    </source>
</evidence>
<keyword evidence="3 11" id="KW-0812">Transmembrane</keyword>
<evidence type="ECO:0000313" key="12">
    <source>
        <dbReference type="EMBL" id="KAH8702138.1"/>
    </source>
</evidence>
<evidence type="ECO:0000256" key="2">
    <source>
        <dbReference type="ARBA" id="ARBA00009289"/>
    </source>
</evidence>
<dbReference type="GO" id="GO:0006465">
    <property type="term" value="P:signal peptide processing"/>
    <property type="evidence" value="ECO:0007669"/>
    <property type="project" value="UniProtKB-UniRule"/>
</dbReference>
<evidence type="ECO:0000256" key="10">
    <source>
        <dbReference type="SAM" id="MobiDB-lite"/>
    </source>
</evidence>